<dbReference type="GO" id="GO:0004725">
    <property type="term" value="F:protein tyrosine phosphatase activity"/>
    <property type="evidence" value="ECO:0007669"/>
    <property type="project" value="UniProtKB-UniRule"/>
</dbReference>
<evidence type="ECO:0000256" key="1">
    <source>
        <dbReference type="ARBA" id="ARBA00011065"/>
    </source>
</evidence>
<dbReference type="InterPro" id="IPR036873">
    <property type="entry name" value="Rhodanese-like_dom_sf"/>
</dbReference>
<feature type="region of interest" description="Disordered" evidence="7">
    <location>
        <begin position="39"/>
        <end position="68"/>
    </location>
</feature>
<dbReference type="Gene3D" id="3.40.250.10">
    <property type="entry name" value="Rhodanese-like domain"/>
    <property type="match status" value="1"/>
</dbReference>
<dbReference type="AlphaFoldDB" id="A0A7M5VD62"/>
<dbReference type="GO" id="GO:0110032">
    <property type="term" value="P:positive regulation of G2/MI transition of meiotic cell cycle"/>
    <property type="evidence" value="ECO:0007669"/>
    <property type="project" value="TreeGrafter"/>
</dbReference>
<evidence type="ECO:0000256" key="4">
    <source>
        <dbReference type="ARBA" id="ARBA00022912"/>
    </source>
</evidence>
<dbReference type="GO" id="GO:0010971">
    <property type="term" value="P:positive regulation of G2/M transition of mitotic cell cycle"/>
    <property type="evidence" value="ECO:0007669"/>
    <property type="project" value="TreeGrafter"/>
</dbReference>
<evidence type="ECO:0000256" key="3">
    <source>
        <dbReference type="ARBA" id="ARBA00022801"/>
    </source>
</evidence>
<evidence type="ECO:0000256" key="2">
    <source>
        <dbReference type="ARBA" id="ARBA00022618"/>
    </source>
</evidence>
<comment type="function">
    <text evidence="6">Tyrosine protein phosphatase which functions as a dosage-dependent inducer of mitotic progression.</text>
</comment>
<evidence type="ECO:0000313" key="10">
    <source>
        <dbReference type="Proteomes" id="UP000594262"/>
    </source>
</evidence>
<keyword evidence="10" id="KW-1185">Reference proteome</keyword>
<keyword evidence="3 6" id="KW-0378">Hydrolase</keyword>
<dbReference type="GO" id="GO:0005634">
    <property type="term" value="C:nucleus"/>
    <property type="evidence" value="ECO:0007669"/>
    <property type="project" value="TreeGrafter"/>
</dbReference>
<dbReference type="Pfam" id="PF00581">
    <property type="entry name" value="Rhodanese"/>
    <property type="match status" value="1"/>
</dbReference>
<feature type="region of interest" description="Disordered" evidence="7">
    <location>
        <begin position="278"/>
        <end position="318"/>
    </location>
</feature>
<dbReference type="SUPFAM" id="SSF52821">
    <property type="entry name" value="Rhodanese/Cell cycle control phosphatase"/>
    <property type="match status" value="1"/>
</dbReference>
<reference evidence="9" key="1">
    <citation type="submission" date="2021-01" db="UniProtKB">
        <authorList>
            <consortium name="EnsemblMetazoa"/>
        </authorList>
    </citation>
    <scope>IDENTIFICATION</scope>
</reference>
<keyword evidence="4 6" id="KW-0904">Protein phosphatase</keyword>
<dbReference type="SMART" id="SM00450">
    <property type="entry name" value="RHOD"/>
    <property type="match status" value="1"/>
</dbReference>
<organism evidence="9 10">
    <name type="scientific">Clytia hemisphaerica</name>
    <dbReference type="NCBI Taxonomy" id="252671"/>
    <lineage>
        <taxon>Eukaryota</taxon>
        <taxon>Metazoa</taxon>
        <taxon>Cnidaria</taxon>
        <taxon>Hydrozoa</taxon>
        <taxon>Hydroidolina</taxon>
        <taxon>Leptothecata</taxon>
        <taxon>Obeliida</taxon>
        <taxon>Clytiidae</taxon>
        <taxon>Clytia</taxon>
    </lineage>
</organism>
<dbReference type="PRINTS" id="PR00716">
    <property type="entry name" value="MPIPHPHTASE"/>
</dbReference>
<feature type="compositionally biased region" description="Polar residues" evidence="7">
    <location>
        <begin position="49"/>
        <end position="67"/>
    </location>
</feature>
<dbReference type="FunFam" id="3.40.250.10:FF:000036">
    <property type="entry name" value="M-phase inducer phosphatase"/>
    <property type="match status" value="1"/>
</dbReference>
<keyword evidence="5 6" id="KW-0131">Cell cycle</keyword>
<dbReference type="GO" id="GO:0005737">
    <property type="term" value="C:cytoplasm"/>
    <property type="evidence" value="ECO:0007669"/>
    <property type="project" value="TreeGrafter"/>
</dbReference>
<dbReference type="EC" id="3.1.3.48" evidence="6"/>
<dbReference type="EnsemblMetazoa" id="CLYHEMT012223.1">
    <property type="protein sequence ID" value="CLYHEMP012223.1"/>
    <property type="gene ID" value="CLYHEMG012223"/>
</dbReference>
<dbReference type="GO" id="GO:0000086">
    <property type="term" value="P:G2/M transition of mitotic cell cycle"/>
    <property type="evidence" value="ECO:0007669"/>
    <property type="project" value="TreeGrafter"/>
</dbReference>
<dbReference type="PANTHER" id="PTHR10828:SF17">
    <property type="entry name" value="PROTEIN-TYROSINE-PHOSPHATASE"/>
    <property type="match status" value="1"/>
</dbReference>
<dbReference type="OrthoDB" id="9999371at2759"/>
<comment type="catalytic activity">
    <reaction evidence="6">
        <text>O-phospho-L-tyrosyl-[protein] + H2O = L-tyrosyl-[protein] + phosphate</text>
        <dbReference type="Rhea" id="RHEA:10684"/>
        <dbReference type="Rhea" id="RHEA-COMP:10136"/>
        <dbReference type="Rhea" id="RHEA-COMP:20101"/>
        <dbReference type="ChEBI" id="CHEBI:15377"/>
        <dbReference type="ChEBI" id="CHEBI:43474"/>
        <dbReference type="ChEBI" id="CHEBI:46858"/>
        <dbReference type="ChEBI" id="CHEBI:61978"/>
        <dbReference type="EC" id="3.1.3.48"/>
    </reaction>
</comment>
<evidence type="ECO:0000313" key="9">
    <source>
        <dbReference type="EnsemblMetazoa" id="CLYHEMP012223.1"/>
    </source>
</evidence>
<keyword evidence="2 6" id="KW-0132">Cell division</keyword>
<dbReference type="GO" id="GO:0032502">
    <property type="term" value="P:developmental process"/>
    <property type="evidence" value="ECO:0007669"/>
    <property type="project" value="UniProtKB-ARBA"/>
</dbReference>
<evidence type="ECO:0000256" key="6">
    <source>
        <dbReference type="RuleBase" id="RU368028"/>
    </source>
</evidence>
<dbReference type="RefSeq" id="XP_066930568.1">
    <property type="nucleotide sequence ID" value="XM_067074467.1"/>
</dbReference>
<evidence type="ECO:0000259" key="8">
    <source>
        <dbReference type="PROSITE" id="PS50206"/>
    </source>
</evidence>
<dbReference type="InterPro" id="IPR001763">
    <property type="entry name" value="Rhodanese-like_dom"/>
</dbReference>
<name>A0A7M5VD62_9CNID</name>
<dbReference type="Proteomes" id="UP000594262">
    <property type="component" value="Unplaced"/>
</dbReference>
<protein>
    <recommendedName>
        <fullName evidence="6">M-phase inducer phosphatase</fullName>
        <ecNumber evidence="6">3.1.3.48</ecNumber>
    </recommendedName>
</protein>
<dbReference type="GeneID" id="136818109"/>
<dbReference type="GO" id="GO:0051301">
    <property type="term" value="P:cell division"/>
    <property type="evidence" value="ECO:0007669"/>
    <property type="project" value="UniProtKB-UniRule"/>
</dbReference>
<sequence length="568" mass="64979">MDLSRKLNFLPIHNCSFEANDSSTLSPMTELANNFELSSMSTPRRKLALSNSMNPTPERSPSVTESLESGYEAGSPLFLDACPEIDSPTLESIRARKLSGGPSHNHSLRRQLMTRRSFSSPVLPRKPLEPLNFDDLANIQNNSPARPSKNLLKPIIFNSGCENVEENHSDLSLCEMSDQFPELNDDFEIKRRKYVGRSHSAPTVQRDLDIFDSGSSGHSNGSNDDGFFDELTSDIADSAISFNAPANLMGLINEPLCSSKRKVSDVDKENQVPKSKPIFIKPVGMPTTRPRSCSLSVKRDSPATLSPSPMKRKKRPRHVYRSKSFYDTNPDDLYMSEKKFELPTPTRALQRSQSFDVKHSKNANVDISKLFDMDDKKLIGDKSKEYCLPTCQSKHPDLKGITPETLTDLLEGKYNDVIGEFHIIDSRYPYEFEGGHIKDALNIFEKQELVNRFLKNPPKSDNEKRTVLIFHCEFSSKRGPSMSRFLRNKDRDAHQENYPELYYPELYLLEGGYKEFYSNQPGYCEPKEYREMLDPEYQQQLKLFSKRSKSWSEDKSSCRNRRRPILRY</sequence>
<proteinExistence type="inferred from homology"/>
<evidence type="ECO:0000256" key="5">
    <source>
        <dbReference type="ARBA" id="ARBA00023306"/>
    </source>
</evidence>
<keyword evidence="6" id="KW-0498">Mitosis</keyword>
<dbReference type="PANTHER" id="PTHR10828">
    <property type="entry name" value="M-PHASE INDUCER PHOSPHATASE DUAL SPECIFICITY PHOSPHATASE CDC25"/>
    <property type="match status" value="1"/>
</dbReference>
<dbReference type="PROSITE" id="PS50206">
    <property type="entry name" value="RHODANESE_3"/>
    <property type="match status" value="1"/>
</dbReference>
<evidence type="ECO:0000256" key="7">
    <source>
        <dbReference type="SAM" id="MobiDB-lite"/>
    </source>
</evidence>
<feature type="domain" description="Rhodanese" evidence="8">
    <location>
        <begin position="417"/>
        <end position="525"/>
    </location>
</feature>
<dbReference type="CDD" id="cd01530">
    <property type="entry name" value="Cdc25"/>
    <property type="match status" value="1"/>
</dbReference>
<comment type="similarity">
    <text evidence="1 6">Belongs to the MPI phosphatase family.</text>
</comment>
<dbReference type="InterPro" id="IPR000751">
    <property type="entry name" value="MPI_Phosphatase"/>
</dbReference>
<dbReference type="GO" id="GO:0009794">
    <property type="term" value="P:regulation of mitotic cell cycle, embryonic"/>
    <property type="evidence" value="ECO:0007669"/>
    <property type="project" value="UniProtKB-ARBA"/>
</dbReference>
<accession>A0A7M5VD62</accession>